<dbReference type="FunFam" id="1.10.560.10:FF:000017">
    <property type="entry name" value="T-complex protein 1 subunit eta"/>
    <property type="match status" value="1"/>
</dbReference>
<reference evidence="12" key="1">
    <citation type="submission" date="2025-08" db="UniProtKB">
        <authorList>
            <consortium name="RefSeq"/>
        </authorList>
    </citation>
    <scope>IDENTIFICATION</scope>
</reference>
<evidence type="ECO:0000313" key="12">
    <source>
        <dbReference type="RefSeq" id="XP_026191497.1"/>
    </source>
</evidence>
<dbReference type="RefSeq" id="XP_026191497.1">
    <property type="nucleotide sequence ID" value="XM_026335712.1"/>
</dbReference>
<evidence type="ECO:0000256" key="8">
    <source>
        <dbReference type="ARBA" id="ARBA00024677"/>
    </source>
</evidence>
<dbReference type="InterPro" id="IPR027410">
    <property type="entry name" value="TCP-1-like_intermed_sf"/>
</dbReference>
<comment type="subcellular location">
    <subcellularLocation>
        <location evidence="1">Cytoplasm</location>
    </subcellularLocation>
</comment>
<comment type="similarity">
    <text evidence="2 10">Belongs to the TCP-1 chaperonin family.</text>
</comment>
<dbReference type="GO" id="GO:0016887">
    <property type="term" value="F:ATP hydrolysis activity"/>
    <property type="evidence" value="ECO:0007669"/>
    <property type="project" value="InterPro"/>
</dbReference>
<keyword evidence="7 10" id="KW-0143">Chaperone</keyword>
<dbReference type="SUPFAM" id="SSF48592">
    <property type="entry name" value="GroEL equatorial domain-like"/>
    <property type="match status" value="1"/>
</dbReference>
<dbReference type="AlphaFoldDB" id="A0A6P6RVK1"/>
<dbReference type="PRINTS" id="PR00304">
    <property type="entry name" value="TCOMPLEXTCP1"/>
</dbReference>
<dbReference type="Gene3D" id="3.30.260.10">
    <property type="entry name" value="TCP-1-like chaperonin intermediate domain"/>
    <property type="match status" value="1"/>
</dbReference>
<keyword evidence="11" id="KW-1185">Reference proteome</keyword>
<evidence type="ECO:0000256" key="9">
    <source>
        <dbReference type="ARBA" id="ARBA00033237"/>
    </source>
</evidence>
<dbReference type="Gene3D" id="3.50.7.10">
    <property type="entry name" value="GroEL"/>
    <property type="match status" value="1"/>
</dbReference>
<proteinExistence type="inferred from homology"/>
<dbReference type="InterPro" id="IPR002194">
    <property type="entry name" value="Chaperonin_TCP-1_CS"/>
</dbReference>
<dbReference type="InterPro" id="IPR027409">
    <property type="entry name" value="GroEL-like_apical_dom_sf"/>
</dbReference>
<dbReference type="GeneID" id="34617619"/>
<dbReference type="SUPFAM" id="SSF54849">
    <property type="entry name" value="GroEL-intermediate domain like"/>
    <property type="match status" value="1"/>
</dbReference>
<evidence type="ECO:0000256" key="1">
    <source>
        <dbReference type="ARBA" id="ARBA00004496"/>
    </source>
</evidence>
<keyword evidence="5 10" id="KW-0547">Nucleotide-binding</keyword>
<evidence type="ECO:0000256" key="7">
    <source>
        <dbReference type="ARBA" id="ARBA00023186"/>
    </source>
</evidence>
<evidence type="ECO:0000256" key="5">
    <source>
        <dbReference type="ARBA" id="ARBA00022741"/>
    </source>
</evidence>
<dbReference type="GO" id="GO:0051082">
    <property type="term" value="F:unfolded protein binding"/>
    <property type="evidence" value="ECO:0007669"/>
    <property type="project" value="InterPro"/>
</dbReference>
<keyword evidence="4" id="KW-0963">Cytoplasm</keyword>
<dbReference type="FunFam" id="3.50.7.10:FF:000002">
    <property type="entry name" value="T-complex protein 1 subunit beta"/>
    <property type="match status" value="1"/>
</dbReference>
<evidence type="ECO:0000256" key="10">
    <source>
        <dbReference type="RuleBase" id="RU004187"/>
    </source>
</evidence>
<evidence type="ECO:0000313" key="11">
    <source>
        <dbReference type="Proteomes" id="UP000515125"/>
    </source>
</evidence>
<accession>A0A6P6RVK1</accession>
<name>A0A6P6RVK1_9EIME</name>
<dbReference type="Proteomes" id="UP000515125">
    <property type="component" value="Unplaced"/>
</dbReference>
<dbReference type="GO" id="GO:0005832">
    <property type="term" value="C:chaperonin-containing T-complex"/>
    <property type="evidence" value="ECO:0007669"/>
    <property type="project" value="UniProtKB-ARBA"/>
</dbReference>
<dbReference type="GO" id="GO:0005524">
    <property type="term" value="F:ATP binding"/>
    <property type="evidence" value="ECO:0007669"/>
    <property type="project" value="UniProtKB-KW"/>
</dbReference>
<sequence length="518" mass="55895">MQVDAARREKPTVTNDGATILKSVWLENPAAKILADLALQQDMVCGDGTTGVVVLAAELLREAEQLVEKNIHPQTIISGYRKAAAAARERLASVAFGVTDEVSMKQCLLNVARTTLSSKLLTHDKEHFARIAVDAVMRLKENAASLDLIHILKKPGGTLRDSYLDDGFILEKRIGVGQPRVKENCKVMVANTPMDTDKIKIFGARVKVDSFEAVHQLELAEKEKMKQKVDKILAYNCDVFINRQLIYNYPDQLFKAAGVAAIEHSDFDGMERLAAALGAEIVSTFDAPSDAPLGFCAKMEEVVIGEDTAIRFSGCKAGGACTVVLRGSSEQGLDEAERSLHDALAILSQLVLQQQQQKKEQKQAAQAAAGMVTHADGLGQGLLSSQEQQLLLVCGAGAAEMAMEAAVSDLAKKVPGKESLAVESFARALRQIPTIILDNAGLDSAEIVSQLRAQHHEGQHTMGVDVQGDGGTIDVKQLGVLEAFKSKLSQLCFATEAAEMIIRVDDIIRCAPRERSGM</sequence>
<evidence type="ECO:0000256" key="3">
    <source>
        <dbReference type="ARBA" id="ARBA00011531"/>
    </source>
</evidence>
<evidence type="ECO:0000256" key="2">
    <source>
        <dbReference type="ARBA" id="ARBA00008020"/>
    </source>
</evidence>
<dbReference type="PROSITE" id="PS00751">
    <property type="entry name" value="TCP1_2"/>
    <property type="match status" value="1"/>
</dbReference>
<dbReference type="InterPro" id="IPR002423">
    <property type="entry name" value="Cpn60/GroEL/TCP-1"/>
</dbReference>
<dbReference type="SUPFAM" id="SSF52029">
    <property type="entry name" value="GroEL apical domain-like"/>
    <property type="match status" value="1"/>
</dbReference>
<dbReference type="PANTHER" id="PTHR11353">
    <property type="entry name" value="CHAPERONIN"/>
    <property type="match status" value="1"/>
</dbReference>
<comment type="function">
    <text evidence="8">Molecular chaperone; assists the folding of proteins upon ATP hydrolysis. Known to play a role, in vitro, in the folding of actin and tubulin.</text>
</comment>
<dbReference type="Gene3D" id="1.10.560.10">
    <property type="entry name" value="GroEL-like equatorial domain"/>
    <property type="match status" value="1"/>
</dbReference>
<dbReference type="GO" id="GO:0140662">
    <property type="term" value="F:ATP-dependent protein folding chaperone"/>
    <property type="evidence" value="ECO:0007669"/>
    <property type="project" value="InterPro"/>
</dbReference>
<dbReference type="InterPro" id="IPR027413">
    <property type="entry name" value="GROEL-like_equatorial_sf"/>
</dbReference>
<keyword evidence="6 10" id="KW-0067">ATP-binding</keyword>
<organism evidence="11 12">
    <name type="scientific">Cyclospora cayetanensis</name>
    <dbReference type="NCBI Taxonomy" id="88456"/>
    <lineage>
        <taxon>Eukaryota</taxon>
        <taxon>Sar</taxon>
        <taxon>Alveolata</taxon>
        <taxon>Apicomplexa</taxon>
        <taxon>Conoidasida</taxon>
        <taxon>Coccidia</taxon>
        <taxon>Eucoccidiorida</taxon>
        <taxon>Eimeriorina</taxon>
        <taxon>Eimeriidae</taxon>
        <taxon>Cyclospora</taxon>
    </lineage>
</organism>
<gene>
    <name evidence="12" type="primary">LOC34617619</name>
</gene>
<protein>
    <recommendedName>
        <fullName evidence="9">CCT-beta</fullName>
    </recommendedName>
</protein>
<dbReference type="OrthoDB" id="10248520at2759"/>
<dbReference type="InterPro" id="IPR017998">
    <property type="entry name" value="Chaperone_TCP-1"/>
</dbReference>
<evidence type="ECO:0000256" key="6">
    <source>
        <dbReference type="ARBA" id="ARBA00022840"/>
    </source>
</evidence>
<evidence type="ECO:0000256" key="4">
    <source>
        <dbReference type="ARBA" id="ARBA00022490"/>
    </source>
</evidence>
<comment type="subunit">
    <text evidence="3">Heterooligomeric complex of about 850 to 900 kDa that forms two stacked rings, 12 to 16 nm in diameter.</text>
</comment>
<dbReference type="Pfam" id="PF00118">
    <property type="entry name" value="Cpn60_TCP1"/>
    <property type="match status" value="2"/>
</dbReference>